<name>X1JHQ0_9ZZZZ</name>
<gene>
    <name evidence="1" type="ORF">S03H2_68155</name>
</gene>
<accession>X1JHQ0</accession>
<dbReference type="EMBL" id="BARU01044760">
    <property type="protein sequence ID" value="GAH81020.1"/>
    <property type="molecule type" value="Genomic_DNA"/>
</dbReference>
<organism evidence="1">
    <name type="scientific">marine sediment metagenome</name>
    <dbReference type="NCBI Taxonomy" id="412755"/>
    <lineage>
        <taxon>unclassified sequences</taxon>
        <taxon>metagenomes</taxon>
        <taxon>ecological metagenomes</taxon>
    </lineage>
</organism>
<protein>
    <submittedName>
        <fullName evidence="1">Uncharacterized protein</fullName>
    </submittedName>
</protein>
<proteinExistence type="predicted"/>
<reference evidence="1" key="1">
    <citation type="journal article" date="2014" name="Front. Microbiol.">
        <title>High frequency of phylogenetically diverse reductive dehalogenase-homologous genes in deep subseafloor sedimentary metagenomes.</title>
        <authorList>
            <person name="Kawai M."/>
            <person name="Futagami T."/>
            <person name="Toyoda A."/>
            <person name="Takaki Y."/>
            <person name="Nishi S."/>
            <person name="Hori S."/>
            <person name="Arai W."/>
            <person name="Tsubouchi T."/>
            <person name="Morono Y."/>
            <person name="Uchiyama I."/>
            <person name="Ito T."/>
            <person name="Fujiyama A."/>
            <person name="Inagaki F."/>
            <person name="Takami H."/>
        </authorList>
    </citation>
    <scope>NUCLEOTIDE SEQUENCE</scope>
    <source>
        <strain evidence="1">Expedition CK06-06</strain>
    </source>
</reference>
<comment type="caution">
    <text evidence="1">The sequence shown here is derived from an EMBL/GenBank/DDBJ whole genome shotgun (WGS) entry which is preliminary data.</text>
</comment>
<feature type="non-terminal residue" evidence="1">
    <location>
        <position position="1"/>
    </location>
</feature>
<sequence length="32" mass="3879">DTVFNEFSFYLKIINIFLLLSRKKIIDVVLLY</sequence>
<dbReference type="AlphaFoldDB" id="X1JHQ0"/>
<evidence type="ECO:0000313" key="1">
    <source>
        <dbReference type="EMBL" id="GAH81020.1"/>
    </source>
</evidence>